<keyword evidence="8" id="KW-0902">Two-component regulatory system</keyword>
<dbReference type="Gene3D" id="3.30.565.10">
    <property type="entry name" value="Histidine kinase-like ATPase, C-terminal domain"/>
    <property type="match status" value="1"/>
</dbReference>
<evidence type="ECO:0000256" key="10">
    <source>
        <dbReference type="SAM" id="Phobius"/>
    </source>
</evidence>
<feature type="coiled-coil region" evidence="9">
    <location>
        <begin position="160"/>
        <end position="187"/>
    </location>
</feature>
<feature type="transmembrane region" description="Helical" evidence="10">
    <location>
        <begin position="68"/>
        <end position="87"/>
    </location>
</feature>
<evidence type="ECO:0000256" key="4">
    <source>
        <dbReference type="ARBA" id="ARBA00022679"/>
    </source>
</evidence>
<evidence type="ECO:0000256" key="6">
    <source>
        <dbReference type="ARBA" id="ARBA00022777"/>
    </source>
</evidence>
<dbReference type="Pfam" id="PF02518">
    <property type="entry name" value="HATPase_c"/>
    <property type="match status" value="1"/>
</dbReference>
<comment type="caution">
    <text evidence="12">The sequence shown here is derived from an EMBL/GenBank/DDBJ whole genome shotgun (WGS) entry which is preliminary data.</text>
</comment>
<protein>
    <recommendedName>
        <fullName evidence="2">histidine kinase</fullName>
        <ecNumber evidence="2">2.7.13.3</ecNumber>
    </recommendedName>
</protein>
<evidence type="ECO:0000256" key="2">
    <source>
        <dbReference type="ARBA" id="ARBA00012438"/>
    </source>
</evidence>
<proteinExistence type="predicted"/>
<dbReference type="EMBL" id="JBHMQT010000005">
    <property type="protein sequence ID" value="MFC0861554.1"/>
    <property type="molecule type" value="Genomic_DNA"/>
</dbReference>
<feature type="transmembrane region" description="Helical" evidence="10">
    <location>
        <begin position="45"/>
        <end position="61"/>
    </location>
</feature>
<feature type="domain" description="Histidine kinase/HSP90-like ATPase" evidence="11">
    <location>
        <begin position="285"/>
        <end position="376"/>
    </location>
</feature>
<evidence type="ECO:0000256" key="3">
    <source>
        <dbReference type="ARBA" id="ARBA00022553"/>
    </source>
</evidence>
<dbReference type="CDD" id="cd16917">
    <property type="entry name" value="HATPase_UhpB-NarQ-NarX-like"/>
    <property type="match status" value="1"/>
</dbReference>
<keyword evidence="13" id="KW-1185">Reference proteome</keyword>
<keyword evidence="10" id="KW-0812">Transmembrane</keyword>
<dbReference type="SUPFAM" id="SSF55874">
    <property type="entry name" value="ATPase domain of HSP90 chaperone/DNA topoisomerase II/histidine kinase"/>
    <property type="match status" value="1"/>
</dbReference>
<dbReference type="PANTHER" id="PTHR24421">
    <property type="entry name" value="NITRATE/NITRITE SENSOR PROTEIN NARX-RELATED"/>
    <property type="match status" value="1"/>
</dbReference>
<gene>
    <name evidence="12" type="ORF">ACFHYQ_04500</name>
</gene>
<reference evidence="12 13" key="1">
    <citation type="submission" date="2024-09" db="EMBL/GenBank/DDBJ databases">
        <authorList>
            <person name="Sun Q."/>
            <person name="Mori K."/>
        </authorList>
    </citation>
    <scope>NUCLEOTIDE SEQUENCE [LARGE SCALE GENOMIC DNA]</scope>
    <source>
        <strain evidence="12 13">TBRC 1851</strain>
    </source>
</reference>
<keyword evidence="3" id="KW-0597">Phosphoprotein</keyword>
<organism evidence="12 13">
    <name type="scientific">Sphaerimonospora cavernae</name>
    <dbReference type="NCBI Taxonomy" id="1740611"/>
    <lineage>
        <taxon>Bacteria</taxon>
        <taxon>Bacillati</taxon>
        <taxon>Actinomycetota</taxon>
        <taxon>Actinomycetes</taxon>
        <taxon>Streptosporangiales</taxon>
        <taxon>Streptosporangiaceae</taxon>
        <taxon>Sphaerimonospora</taxon>
    </lineage>
</organism>
<evidence type="ECO:0000313" key="12">
    <source>
        <dbReference type="EMBL" id="MFC0861554.1"/>
    </source>
</evidence>
<sequence>MAERYSPRAPAPVRLPARIADVALAAFTVVVVVAVALAAGVRNPWAGPIPLALFLGVLLLVRRRWPMTVLLLSVAAIFAYHLAYWSPAGWIWPVSAAYFTAAATSRVRWVAAIGVAQLVYSAIDARWIIGRNLTRYLIHTLGEGVLLAVLIAAGLAYAASRRAGDRLREADDRARAAEERLGIAREVHDIVAHTLAVVGVHLNVAADAIAEEPAEAAAALRLAKDVRNQAMHDLASLIGVLREGPTATVPQPDLDAIGKLVAEAQVTGLSVLLDEQGDRSTVPATAAVAVYRIVQEALANTLKHSGATEVSVTIAYRPHSVTVRILDDGHGHLDGGVGEGHGLMGMRERVRALGGTLTVGPAAAGFAVQAEIPVASSSP</sequence>
<feature type="transmembrane region" description="Helical" evidence="10">
    <location>
        <begin position="136"/>
        <end position="159"/>
    </location>
</feature>
<evidence type="ECO:0000256" key="1">
    <source>
        <dbReference type="ARBA" id="ARBA00000085"/>
    </source>
</evidence>
<evidence type="ECO:0000259" key="11">
    <source>
        <dbReference type="SMART" id="SM00387"/>
    </source>
</evidence>
<evidence type="ECO:0000313" key="13">
    <source>
        <dbReference type="Proteomes" id="UP001589870"/>
    </source>
</evidence>
<dbReference type="Pfam" id="PF07730">
    <property type="entry name" value="HisKA_3"/>
    <property type="match status" value="1"/>
</dbReference>
<dbReference type="InterPro" id="IPR003594">
    <property type="entry name" value="HATPase_dom"/>
</dbReference>
<keyword evidence="7" id="KW-0067">ATP-binding</keyword>
<dbReference type="Proteomes" id="UP001589870">
    <property type="component" value="Unassembled WGS sequence"/>
</dbReference>
<dbReference type="GO" id="GO:0016301">
    <property type="term" value="F:kinase activity"/>
    <property type="evidence" value="ECO:0007669"/>
    <property type="project" value="UniProtKB-KW"/>
</dbReference>
<keyword evidence="10" id="KW-0472">Membrane</keyword>
<comment type="catalytic activity">
    <reaction evidence="1">
        <text>ATP + protein L-histidine = ADP + protein N-phospho-L-histidine.</text>
        <dbReference type="EC" id="2.7.13.3"/>
    </reaction>
</comment>
<keyword evidence="10" id="KW-1133">Transmembrane helix</keyword>
<keyword evidence="6 12" id="KW-0418">Kinase</keyword>
<dbReference type="EC" id="2.7.13.3" evidence="2"/>
<evidence type="ECO:0000256" key="5">
    <source>
        <dbReference type="ARBA" id="ARBA00022741"/>
    </source>
</evidence>
<keyword evidence="4" id="KW-0808">Transferase</keyword>
<dbReference type="PANTHER" id="PTHR24421:SF10">
    <property type="entry name" value="NITRATE_NITRITE SENSOR PROTEIN NARQ"/>
    <property type="match status" value="1"/>
</dbReference>
<dbReference type="RefSeq" id="WP_394299783.1">
    <property type="nucleotide sequence ID" value="NZ_JBHMQT010000005.1"/>
</dbReference>
<dbReference type="Gene3D" id="1.20.5.1930">
    <property type="match status" value="1"/>
</dbReference>
<accession>A0ABV6U0K2</accession>
<feature type="transmembrane region" description="Helical" evidence="10">
    <location>
        <begin position="20"/>
        <end position="39"/>
    </location>
</feature>
<evidence type="ECO:0000256" key="7">
    <source>
        <dbReference type="ARBA" id="ARBA00022840"/>
    </source>
</evidence>
<keyword evidence="5" id="KW-0547">Nucleotide-binding</keyword>
<dbReference type="InterPro" id="IPR050482">
    <property type="entry name" value="Sensor_HK_TwoCompSys"/>
</dbReference>
<evidence type="ECO:0000256" key="8">
    <source>
        <dbReference type="ARBA" id="ARBA00023012"/>
    </source>
</evidence>
<feature type="transmembrane region" description="Helical" evidence="10">
    <location>
        <begin position="107"/>
        <end position="129"/>
    </location>
</feature>
<name>A0ABV6U0K2_9ACTN</name>
<dbReference type="InterPro" id="IPR011712">
    <property type="entry name" value="Sig_transdc_His_kin_sub3_dim/P"/>
</dbReference>
<dbReference type="SMART" id="SM00387">
    <property type="entry name" value="HATPase_c"/>
    <property type="match status" value="1"/>
</dbReference>
<evidence type="ECO:0000256" key="9">
    <source>
        <dbReference type="SAM" id="Coils"/>
    </source>
</evidence>
<dbReference type="InterPro" id="IPR036890">
    <property type="entry name" value="HATPase_C_sf"/>
</dbReference>
<keyword evidence="9" id="KW-0175">Coiled coil</keyword>